<dbReference type="Pfam" id="PF02540">
    <property type="entry name" value="NAD_synthase"/>
    <property type="match status" value="1"/>
</dbReference>
<dbReference type="UniPathway" id="UPA00253">
    <property type="reaction ID" value="UER00334"/>
</dbReference>
<dbReference type="PANTHER" id="PTHR23090">
    <property type="entry name" value="NH 3 /GLUTAMINE-DEPENDENT NAD + SYNTHETASE"/>
    <property type="match status" value="1"/>
</dbReference>
<feature type="active site" description="Nucleophile; for glutaminase activity" evidence="7">
    <location>
        <position position="184"/>
    </location>
</feature>
<feature type="region of interest" description="Disordered" evidence="10">
    <location>
        <begin position="96"/>
        <end position="122"/>
    </location>
</feature>
<dbReference type="GO" id="GO:0009435">
    <property type="term" value="P:NAD+ biosynthetic process"/>
    <property type="evidence" value="ECO:0007669"/>
    <property type="project" value="UniProtKB-UniRule"/>
</dbReference>
<feature type="binding site" evidence="7">
    <location>
        <position position="214"/>
    </location>
    <ligand>
        <name>L-glutamine</name>
        <dbReference type="ChEBI" id="CHEBI:58359"/>
    </ligand>
</feature>
<dbReference type="EC" id="6.3.5.1" evidence="7 8"/>
<evidence type="ECO:0000256" key="3">
    <source>
        <dbReference type="ARBA" id="ARBA00022598"/>
    </source>
</evidence>
<dbReference type="PIRSF" id="PIRSF006630">
    <property type="entry name" value="NADS_GAT"/>
    <property type="match status" value="1"/>
</dbReference>
<evidence type="ECO:0000256" key="10">
    <source>
        <dbReference type="SAM" id="MobiDB-lite"/>
    </source>
</evidence>
<evidence type="ECO:0000256" key="9">
    <source>
        <dbReference type="RuleBase" id="RU003811"/>
    </source>
</evidence>
<comment type="catalytic activity">
    <reaction evidence="7 8">
        <text>deamido-NAD(+) + L-glutamine + ATP + H2O = L-glutamate + AMP + diphosphate + NAD(+) + H(+)</text>
        <dbReference type="Rhea" id="RHEA:24384"/>
        <dbReference type="ChEBI" id="CHEBI:15377"/>
        <dbReference type="ChEBI" id="CHEBI:15378"/>
        <dbReference type="ChEBI" id="CHEBI:29985"/>
        <dbReference type="ChEBI" id="CHEBI:30616"/>
        <dbReference type="ChEBI" id="CHEBI:33019"/>
        <dbReference type="ChEBI" id="CHEBI:57540"/>
        <dbReference type="ChEBI" id="CHEBI:58359"/>
        <dbReference type="ChEBI" id="CHEBI:58437"/>
        <dbReference type="ChEBI" id="CHEBI:456215"/>
        <dbReference type="EC" id="6.3.5.1"/>
    </reaction>
</comment>
<feature type="binding site" evidence="7">
    <location>
        <position position="412"/>
    </location>
    <ligand>
        <name>deamido-NAD(+)</name>
        <dbReference type="ChEBI" id="CHEBI:58437"/>
        <note>ligand shared between two neighboring subunits</note>
    </ligand>
</feature>
<keyword evidence="4 7" id="KW-0547">Nucleotide-binding</keyword>
<feature type="binding site" evidence="7">
    <location>
        <position position="441"/>
    </location>
    <ligand>
        <name>deamido-NAD(+)</name>
        <dbReference type="ChEBI" id="CHEBI:58437"/>
        <note>ligand shared between two neighboring subunits</note>
    </ligand>
</feature>
<feature type="binding site" evidence="7">
    <location>
        <position position="154"/>
    </location>
    <ligand>
        <name>L-glutamine</name>
        <dbReference type="ChEBI" id="CHEBI:58359"/>
    </ligand>
</feature>
<dbReference type="EMBL" id="CP012159">
    <property type="protein sequence ID" value="AKT43270.1"/>
    <property type="molecule type" value="Genomic_DNA"/>
</dbReference>
<evidence type="ECO:0000313" key="13">
    <source>
        <dbReference type="Proteomes" id="UP000067626"/>
    </source>
</evidence>
<keyword evidence="6 7" id="KW-0520">NAD</keyword>
<dbReference type="AlphaFoldDB" id="A0A0K1EQR7"/>
<dbReference type="GO" id="GO:0008795">
    <property type="term" value="F:NAD+ synthase activity"/>
    <property type="evidence" value="ECO:0007669"/>
    <property type="project" value="UniProtKB-UniRule"/>
</dbReference>
<dbReference type="NCBIfam" id="TIGR00552">
    <property type="entry name" value="nadE"/>
    <property type="match status" value="1"/>
</dbReference>
<dbReference type="PANTHER" id="PTHR23090:SF9">
    <property type="entry name" value="GLUTAMINE-DEPENDENT NAD(+) SYNTHETASE"/>
    <property type="match status" value="1"/>
</dbReference>
<dbReference type="InterPro" id="IPR014445">
    <property type="entry name" value="Gln-dep_NAD_synthase"/>
</dbReference>
<evidence type="ECO:0000313" key="12">
    <source>
        <dbReference type="EMBL" id="AKT43270.1"/>
    </source>
</evidence>
<evidence type="ECO:0000256" key="7">
    <source>
        <dbReference type="HAMAP-Rule" id="MF_02090"/>
    </source>
</evidence>
<dbReference type="SUPFAM" id="SSF56317">
    <property type="entry name" value="Carbon-nitrogen hydrolase"/>
    <property type="match status" value="1"/>
</dbReference>
<evidence type="ECO:0000256" key="2">
    <source>
        <dbReference type="ARBA" id="ARBA00007145"/>
    </source>
</evidence>
<evidence type="ECO:0000256" key="4">
    <source>
        <dbReference type="ARBA" id="ARBA00022741"/>
    </source>
</evidence>
<organism evidence="12 13">
    <name type="scientific">Chondromyces crocatus</name>
    <dbReference type="NCBI Taxonomy" id="52"/>
    <lineage>
        <taxon>Bacteria</taxon>
        <taxon>Pseudomonadati</taxon>
        <taxon>Myxococcota</taxon>
        <taxon>Polyangia</taxon>
        <taxon>Polyangiales</taxon>
        <taxon>Polyangiaceae</taxon>
        <taxon>Chondromyces</taxon>
    </lineage>
</organism>
<evidence type="ECO:0000259" key="11">
    <source>
        <dbReference type="PROSITE" id="PS50263"/>
    </source>
</evidence>
<dbReference type="CDD" id="cd00553">
    <property type="entry name" value="NAD_synthase"/>
    <property type="match status" value="1"/>
</dbReference>
<keyword evidence="3 7" id="KW-0436">Ligase</keyword>
<dbReference type="CDD" id="cd07570">
    <property type="entry name" value="GAT_Gln-NAD-synth"/>
    <property type="match status" value="1"/>
</dbReference>
<comment type="caution">
    <text evidence="7">Lacks conserved residue(s) required for the propagation of feature annotation.</text>
</comment>
<dbReference type="Proteomes" id="UP000067626">
    <property type="component" value="Chromosome"/>
</dbReference>
<dbReference type="HAMAP" id="MF_02090">
    <property type="entry name" value="NadE_glutamine_dep"/>
    <property type="match status" value="1"/>
</dbReference>
<dbReference type="GO" id="GO:0004359">
    <property type="term" value="F:glutaminase activity"/>
    <property type="evidence" value="ECO:0007669"/>
    <property type="project" value="InterPro"/>
</dbReference>
<evidence type="ECO:0000256" key="6">
    <source>
        <dbReference type="ARBA" id="ARBA00023027"/>
    </source>
</evidence>
<reference evidence="12 13" key="1">
    <citation type="submission" date="2015-07" db="EMBL/GenBank/DDBJ databases">
        <title>Genome analysis of myxobacterium Chondromyces crocatus Cm c5 reveals a high potential for natural compound synthesis and the genetic basis for the loss of fruiting body formation.</title>
        <authorList>
            <person name="Zaburannyi N."/>
            <person name="Bunk B."/>
            <person name="Maier J."/>
            <person name="Overmann J."/>
            <person name="Mueller R."/>
        </authorList>
    </citation>
    <scope>NUCLEOTIDE SEQUENCE [LARGE SCALE GENOMIC DNA]</scope>
    <source>
        <strain evidence="12 13">Cm c5</strain>
    </source>
</reference>
<feature type="binding site" evidence="7">
    <location>
        <position position="543"/>
    </location>
    <ligand>
        <name>deamido-NAD(+)</name>
        <dbReference type="ChEBI" id="CHEBI:58437"/>
        <note>ligand shared between two neighboring subunits</note>
    </ligand>
</feature>
<feature type="domain" description="CN hydrolase" evidence="11">
    <location>
        <begin position="1"/>
        <end position="295"/>
    </location>
</feature>
<sequence>MRVGLCQIDTRVGDLTGNTARILAAVRAARDAGAQLCVFPELVLPGVPPRDLLDDEDFVDAVVAATHGLAEKLATCPPVLVGTVVRVASTQAASRHACTGGRSVDGSSTPPGPREPGSFTRLRYGGPPLLHNALALLEAGKIAGYFGKRLLPGYDVFHEPRWFAPAPPSSPAHVDGVPIGPLLCEDLWSENYPDDPGLDLRQQGARLLVCASASPYRPAALSARLHHARRAQRAHPDVGPAAVVYVNAVGAQDELIFDGRSFVLDEDGRCISMLAAFEERVEVIDLKAAPEEVRLPPAPPREAELRAALVLGIRDFARKNRVHRVYVGLSGGIDSALVACLATEALGASAVTAVALPSRHTDPRSTEAARRLATNLGVSFEVTPIETLHAAAETALSPLLQRAPSTDTTLENVQARLRAMVLMAYVNRRGGMLLNSSNKTELALGYGTLYGDMAGTLCVIGDLTKLDVYSVARHFDDGRGLIPRFILERPPTAELREHQVDPFDYSRVAPAVESILQTRPRAGDEHEEEEQRLAQQVRLAEHKRWQTGIILKVSDRAIGTGRMIPVTRG</sequence>
<dbReference type="OrthoDB" id="9799210at2"/>
<comment type="pathway">
    <text evidence="1 7 8">Cofactor biosynthesis; NAD(+) biosynthesis; NAD(+) from deamido-NAD(+) (L-Gln route): step 1/1.</text>
</comment>
<dbReference type="GO" id="GO:0005524">
    <property type="term" value="F:ATP binding"/>
    <property type="evidence" value="ECO:0007669"/>
    <property type="project" value="UniProtKB-UniRule"/>
</dbReference>
<keyword evidence="5 7" id="KW-0067">ATP-binding</keyword>
<dbReference type="Gene3D" id="3.40.50.620">
    <property type="entry name" value="HUPs"/>
    <property type="match status" value="1"/>
</dbReference>
<gene>
    <name evidence="7" type="primary">nadE</name>
    <name evidence="12" type="ORF">CMC5_075010</name>
</gene>
<dbReference type="GO" id="GO:0005737">
    <property type="term" value="C:cytoplasm"/>
    <property type="evidence" value="ECO:0007669"/>
    <property type="project" value="InterPro"/>
</dbReference>
<name>A0A0K1EQR7_CHOCO</name>
<feature type="binding site" evidence="7">
    <location>
        <begin position="328"/>
        <end position="335"/>
    </location>
    <ligand>
        <name>ATP</name>
        <dbReference type="ChEBI" id="CHEBI:30616"/>
    </ligand>
</feature>
<dbReference type="GO" id="GO:0003952">
    <property type="term" value="F:NAD+ synthase (glutamine-hydrolyzing) activity"/>
    <property type="evidence" value="ECO:0007669"/>
    <property type="project" value="UniProtKB-UniRule"/>
</dbReference>
<evidence type="ECO:0000256" key="8">
    <source>
        <dbReference type="PIRNR" id="PIRNR006630"/>
    </source>
</evidence>
<keyword evidence="13" id="KW-1185">Reference proteome</keyword>
<dbReference type="InterPro" id="IPR014729">
    <property type="entry name" value="Rossmann-like_a/b/a_fold"/>
</dbReference>
<evidence type="ECO:0000256" key="1">
    <source>
        <dbReference type="ARBA" id="ARBA00005188"/>
    </source>
</evidence>
<dbReference type="STRING" id="52.CMC5_075010"/>
<dbReference type="InterPro" id="IPR036526">
    <property type="entry name" value="C-N_Hydrolase_sf"/>
</dbReference>
<dbReference type="PATRIC" id="fig|52.7.peg.8243"/>
<evidence type="ECO:0000256" key="5">
    <source>
        <dbReference type="ARBA" id="ARBA00022840"/>
    </source>
</evidence>
<feature type="active site" description="Proton acceptor; for glutaminase activity" evidence="7">
    <location>
        <position position="41"/>
    </location>
</feature>
<dbReference type="InterPro" id="IPR003010">
    <property type="entry name" value="C-N_Hydrolase"/>
</dbReference>
<dbReference type="RefSeq" id="WP_050434764.1">
    <property type="nucleotide sequence ID" value="NZ_CP012159.1"/>
</dbReference>
<dbReference type="KEGG" id="ccro:CMC5_075010"/>
<protein>
    <recommendedName>
        <fullName evidence="7 8">Glutamine-dependent NAD(+) synthetase</fullName>
        <ecNumber evidence="7 8">6.3.5.1</ecNumber>
    </recommendedName>
    <alternativeName>
        <fullName evidence="7 8">NAD(+) synthase [glutamine-hydrolyzing]</fullName>
    </alternativeName>
</protein>
<feature type="active site" description="For glutaminase activity" evidence="7">
    <location>
        <position position="148"/>
    </location>
</feature>
<dbReference type="Gene3D" id="3.60.110.10">
    <property type="entry name" value="Carbon-nitrogen hydrolase"/>
    <property type="match status" value="1"/>
</dbReference>
<dbReference type="PROSITE" id="PS50263">
    <property type="entry name" value="CN_HYDROLASE"/>
    <property type="match status" value="1"/>
</dbReference>
<accession>A0A0K1EQR7</accession>
<comment type="similarity">
    <text evidence="9">Belongs to the NAD synthetase family.</text>
</comment>
<comment type="similarity">
    <text evidence="2 7 8">In the C-terminal section; belongs to the NAD synthetase family.</text>
</comment>
<dbReference type="InterPro" id="IPR003694">
    <property type="entry name" value="NAD_synthase"/>
</dbReference>
<proteinExistence type="inferred from homology"/>
<dbReference type="InterPro" id="IPR022310">
    <property type="entry name" value="NAD/GMP_synthase"/>
</dbReference>
<dbReference type="SUPFAM" id="SSF52402">
    <property type="entry name" value="Adenine nucleotide alpha hydrolases-like"/>
    <property type="match status" value="1"/>
</dbReference>
<dbReference type="Pfam" id="PF00795">
    <property type="entry name" value="CN_hydrolase"/>
    <property type="match status" value="1"/>
</dbReference>
<comment type="function">
    <text evidence="7">Catalyzes the ATP-dependent amidation of deamido-NAD to form NAD. Uses L-glutamine as a nitrogen source.</text>
</comment>